<keyword evidence="2" id="KW-1185">Reference proteome</keyword>
<sequence>MLDVIPHPMPEAAETPLRESLDRAAIRGVLRSLMPALDGAFGLDRCEPFPHAIDGLVAALHAGPLGPAPERRAALKRANALRRLRAERLA</sequence>
<dbReference type="AlphaFoldDB" id="A0A6L3T1P8"/>
<dbReference type="EMBL" id="VZZK01000013">
    <property type="protein sequence ID" value="KAB1078597.1"/>
    <property type="molecule type" value="Genomic_DNA"/>
</dbReference>
<protein>
    <submittedName>
        <fullName evidence="1">Uncharacterized protein</fullName>
    </submittedName>
</protein>
<proteinExistence type="predicted"/>
<evidence type="ECO:0000313" key="1">
    <source>
        <dbReference type="EMBL" id="KAB1078597.1"/>
    </source>
</evidence>
<evidence type="ECO:0000313" key="2">
    <source>
        <dbReference type="Proteomes" id="UP000474159"/>
    </source>
</evidence>
<reference evidence="1 2" key="1">
    <citation type="submission" date="2019-09" db="EMBL/GenBank/DDBJ databases">
        <title>YIM 48816 draft genome.</title>
        <authorList>
            <person name="Jiang L."/>
        </authorList>
    </citation>
    <scope>NUCLEOTIDE SEQUENCE [LARGE SCALE GENOMIC DNA]</scope>
    <source>
        <strain evidence="1 2">YIM 48816</strain>
    </source>
</reference>
<accession>A0A6L3T1P8</accession>
<dbReference type="RefSeq" id="WP_151000910.1">
    <property type="nucleotide sequence ID" value="NZ_BPQY01000603.1"/>
</dbReference>
<gene>
    <name evidence="1" type="ORF">F6X53_14475</name>
</gene>
<organism evidence="1 2">
    <name type="scientific">Methylobacterium soli</name>
    <dbReference type="NCBI Taxonomy" id="553447"/>
    <lineage>
        <taxon>Bacteria</taxon>
        <taxon>Pseudomonadati</taxon>
        <taxon>Pseudomonadota</taxon>
        <taxon>Alphaproteobacteria</taxon>
        <taxon>Hyphomicrobiales</taxon>
        <taxon>Methylobacteriaceae</taxon>
        <taxon>Methylobacterium</taxon>
    </lineage>
</organism>
<dbReference type="Proteomes" id="UP000474159">
    <property type="component" value="Unassembled WGS sequence"/>
</dbReference>
<name>A0A6L3T1P8_9HYPH</name>
<comment type="caution">
    <text evidence="1">The sequence shown here is derived from an EMBL/GenBank/DDBJ whole genome shotgun (WGS) entry which is preliminary data.</text>
</comment>